<gene>
    <name evidence="1" type="ORF">g.51581</name>
</gene>
<protein>
    <submittedName>
        <fullName evidence="1">Uncharacterized protein</fullName>
    </submittedName>
</protein>
<accession>A0A146LL65</accession>
<organism evidence="1">
    <name type="scientific">Lygus hesperus</name>
    <name type="common">Western plant bug</name>
    <dbReference type="NCBI Taxonomy" id="30085"/>
    <lineage>
        <taxon>Eukaryota</taxon>
        <taxon>Metazoa</taxon>
        <taxon>Ecdysozoa</taxon>
        <taxon>Arthropoda</taxon>
        <taxon>Hexapoda</taxon>
        <taxon>Insecta</taxon>
        <taxon>Pterygota</taxon>
        <taxon>Neoptera</taxon>
        <taxon>Paraneoptera</taxon>
        <taxon>Hemiptera</taxon>
        <taxon>Heteroptera</taxon>
        <taxon>Panheteroptera</taxon>
        <taxon>Cimicomorpha</taxon>
        <taxon>Miridae</taxon>
        <taxon>Mirini</taxon>
        <taxon>Lygus</taxon>
    </lineage>
</organism>
<dbReference type="EMBL" id="GDHC01009931">
    <property type="protein sequence ID" value="JAQ08698.1"/>
    <property type="molecule type" value="Transcribed_RNA"/>
</dbReference>
<proteinExistence type="predicted"/>
<evidence type="ECO:0000313" key="1">
    <source>
        <dbReference type="EMBL" id="JAQ08698.1"/>
    </source>
</evidence>
<sequence length="127" mass="14259">VETFCTPLSRHSAAMRFYVVHSSIVVHQFKNHNNSLDSSLVEISLSSHEEPTNDHETVECSDRSISLFIASTALRLLSSSACWRGLPIKSAHRPSRDIRTALLSNEFTSNLLELSLLDFDAPHQLLR</sequence>
<reference evidence="1" key="1">
    <citation type="journal article" date="2016" name="Gigascience">
        <title>De novo construction of an expanded transcriptome assembly for the western tarnished plant bug, Lygus hesperus.</title>
        <authorList>
            <person name="Tassone E.E."/>
            <person name="Geib S.M."/>
            <person name="Hall B."/>
            <person name="Fabrick J.A."/>
            <person name="Brent C.S."/>
            <person name="Hull J.J."/>
        </authorList>
    </citation>
    <scope>NUCLEOTIDE SEQUENCE</scope>
</reference>
<feature type="non-terminal residue" evidence="1">
    <location>
        <position position="1"/>
    </location>
</feature>
<dbReference type="AlphaFoldDB" id="A0A146LL65"/>
<name>A0A146LL65_LYGHE</name>